<organism evidence="3 4">
    <name type="scientific">Drosophila pseudoobscura pseudoobscura</name>
    <name type="common">Fruit fly</name>
    <dbReference type="NCBI Taxonomy" id="46245"/>
    <lineage>
        <taxon>Eukaryota</taxon>
        <taxon>Metazoa</taxon>
        <taxon>Ecdysozoa</taxon>
        <taxon>Arthropoda</taxon>
        <taxon>Hexapoda</taxon>
        <taxon>Insecta</taxon>
        <taxon>Pterygota</taxon>
        <taxon>Neoptera</taxon>
        <taxon>Endopterygota</taxon>
        <taxon>Diptera</taxon>
        <taxon>Brachycera</taxon>
        <taxon>Muscomorpha</taxon>
        <taxon>Ephydroidea</taxon>
        <taxon>Drosophilidae</taxon>
        <taxon>Drosophila</taxon>
        <taxon>Sophophora</taxon>
    </lineage>
</organism>
<feature type="coiled-coil region" evidence="1">
    <location>
        <begin position="278"/>
        <end position="409"/>
    </location>
</feature>
<gene>
    <name evidence="4" type="primary">LOC6901820</name>
</gene>
<evidence type="ECO:0000313" key="4">
    <source>
        <dbReference type="RefSeq" id="XP_002134488.3"/>
    </source>
</evidence>
<reference evidence="4" key="1">
    <citation type="submission" date="2025-08" db="UniProtKB">
        <authorList>
            <consortium name="RefSeq"/>
        </authorList>
    </citation>
    <scope>IDENTIFICATION</scope>
    <source>
        <strain evidence="4">MV-25-SWS-2005</strain>
        <tissue evidence="4">Whole body</tissue>
    </source>
</reference>
<evidence type="ECO:0000313" key="3">
    <source>
        <dbReference type="Proteomes" id="UP000001819"/>
    </source>
</evidence>
<dbReference type="KEGG" id="dpo:6901820"/>
<proteinExistence type="predicted"/>
<feature type="region of interest" description="Disordered" evidence="2">
    <location>
        <begin position="24"/>
        <end position="108"/>
    </location>
</feature>
<keyword evidence="3" id="KW-1185">Reference proteome</keyword>
<dbReference type="RefSeq" id="XP_002134488.3">
    <property type="nucleotide sequence ID" value="XM_002134452.3"/>
</dbReference>
<dbReference type="InParanoid" id="A0A6I8V0W0"/>
<protein>
    <submittedName>
        <fullName evidence="4">Uncharacterized protein PFB0145c-like</fullName>
    </submittedName>
</protein>
<accession>A0A6I8V0W0</accession>
<name>A0A6I8V0W0_DROPS</name>
<dbReference type="Proteomes" id="UP000001819">
    <property type="component" value="Chromosome X"/>
</dbReference>
<keyword evidence="1" id="KW-0175">Coiled coil</keyword>
<sequence>MQRNSTKIRHTKASNLRTLVNNSWVAGQESGSPPRRRLSMSLGRYSGGGTPVAFNGSSISPHISVMDSDTDQGSDDETKTHPGKSNSKIPSPRIDASPPAAQPPSLVTTEDATVVGTLQGESNTRIIEKNRLKPIEKQYQILKSLQSDFIRSLESLDPQESEMIGTYKFMPLVLDENNKWLVKNDDLTLNLPAESVQDLKDRCQAAVKSGFTLLYDQLECVQLANDELEASQQKEKLQVSLEGLLKRKVCTIVESIDLVYGSTEGQQDEHDLHMYRQIDELQKQKEVMEARILEITENHNEQMNRLKAKLKEDQENHDSNLEELQKMLSASKAQRDELERQLMNKDNAIESDKEMTLNHQFEELSAELVRTRKELNSSKDHISFLERKGEEDSELIQNLQKRVNDLEKSGMWIHFLIAKVQQAMDMHKTSAMSAMSVQHVLADLELAKSDMHKSQQLVDELKAQTNRDQMMLCRYNAEINTLRLKDTENQKAYVELLLESVNKGTLIDKMRQKLNAMGEQLSDSVGKLEFRMQEIRRLKEFKNFLLEENARIEQQREGI</sequence>
<dbReference type="AlphaFoldDB" id="A0A6I8V0W0"/>
<evidence type="ECO:0000256" key="2">
    <source>
        <dbReference type="SAM" id="MobiDB-lite"/>
    </source>
</evidence>
<evidence type="ECO:0000256" key="1">
    <source>
        <dbReference type="SAM" id="Coils"/>
    </source>
</evidence>